<accession>A0A8S8ZPB5</accession>
<gene>
    <name evidence="1" type="ORF">SMACR_04223</name>
</gene>
<comment type="caution">
    <text evidence="1">The sequence shown here is derived from an EMBL/GenBank/DDBJ whole genome shotgun (WGS) entry which is preliminary data.</text>
</comment>
<protein>
    <submittedName>
        <fullName evidence="1">Uncharacterized protein</fullName>
    </submittedName>
</protein>
<dbReference type="EMBL" id="NMPR01000067">
    <property type="protein sequence ID" value="KAA8631853.1"/>
    <property type="molecule type" value="Genomic_DNA"/>
</dbReference>
<evidence type="ECO:0000313" key="2">
    <source>
        <dbReference type="Proteomes" id="UP000433876"/>
    </source>
</evidence>
<reference evidence="1 2" key="1">
    <citation type="submission" date="2017-07" db="EMBL/GenBank/DDBJ databases">
        <title>Genome sequence of the Sordaria macrospora wild type strain R19027.</title>
        <authorList>
            <person name="Nowrousian M."/>
            <person name="Teichert I."/>
            <person name="Kueck U."/>
        </authorList>
    </citation>
    <scope>NUCLEOTIDE SEQUENCE [LARGE SCALE GENOMIC DNA]</scope>
    <source>
        <strain evidence="1 2">R19027</strain>
        <tissue evidence="1">Mycelium</tissue>
    </source>
</reference>
<sequence length="64" mass="7191">MSSARTFVKKTPASLSVRLARFLVRGGRPSATSSVLPMRPRLPLIRSVMRTRSRLTTLEKHVDI</sequence>
<name>A0A8S8ZPB5_SORMA</name>
<dbReference type="Proteomes" id="UP000433876">
    <property type="component" value="Unassembled WGS sequence"/>
</dbReference>
<organism evidence="1 2">
    <name type="scientific">Sordaria macrospora</name>
    <dbReference type="NCBI Taxonomy" id="5147"/>
    <lineage>
        <taxon>Eukaryota</taxon>
        <taxon>Fungi</taxon>
        <taxon>Dikarya</taxon>
        <taxon>Ascomycota</taxon>
        <taxon>Pezizomycotina</taxon>
        <taxon>Sordariomycetes</taxon>
        <taxon>Sordariomycetidae</taxon>
        <taxon>Sordariales</taxon>
        <taxon>Sordariaceae</taxon>
        <taxon>Sordaria</taxon>
    </lineage>
</organism>
<evidence type="ECO:0000313" key="1">
    <source>
        <dbReference type="EMBL" id="KAA8631853.1"/>
    </source>
</evidence>
<dbReference type="AlphaFoldDB" id="A0A8S8ZPB5"/>
<proteinExistence type="predicted"/>